<dbReference type="SMART" id="SM01230">
    <property type="entry name" value="Gln-synt_C"/>
    <property type="match status" value="1"/>
</dbReference>
<dbReference type="GO" id="GO:0006542">
    <property type="term" value="P:glutamine biosynthetic process"/>
    <property type="evidence" value="ECO:0007669"/>
    <property type="project" value="InterPro"/>
</dbReference>
<evidence type="ECO:0000256" key="7">
    <source>
        <dbReference type="RuleBase" id="RU000384"/>
    </source>
</evidence>
<dbReference type="GO" id="GO:0002089">
    <property type="term" value="P:lens morphogenesis in camera-type eye"/>
    <property type="evidence" value="ECO:0007669"/>
    <property type="project" value="Ensembl"/>
</dbReference>
<evidence type="ECO:0000256" key="1">
    <source>
        <dbReference type="ARBA" id="ARBA00009897"/>
    </source>
</evidence>
<dbReference type="InParanoid" id="A0A3B1J863"/>
<dbReference type="GO" id="GO:0005737">
    <property type="term" value="C:cytoplasm"/>
    <property type="evidence" value="ECO:0007669"/>
    <property type="project" value="TreeGrafter"/>
</dbReference>
<dbReference type="Bgee" id="ENSAMXG00000002166">
    <property type="expression patterns" value="Expressed in testis and 4 other cell types or tissues"/>
</dbReference>
<feature type="region of interest" description="Disordered" evidence="8">
    <location>
        <begin position="127"/>
        <end position="220"/>
    </location>
</feature>
<evidence type="ECO:0000259" key="10">
    <source>
        <dbReference type="PROSITE" id="PS51987"/>
    </source>
</evidence>
<dbReference type="InterPro" id="IPR014746">
    <property type="entry name" value="Gln_synth/guanido_kin_cat_dom"/>
</dbReference>
<dbReference type="GO" id="GO:0004356">
    <property type="term" value="F:glutamine synthetase activity"/>
    <property type="evidence" value="ECO:0007669"/>
    <property type="project" value="InterPro"/>
</dbReference>
<dbReference type="FunFam" id="3.30.590.10:FF:000009">
    <property type="entry name" value="Lengsin, lens protein with glutamine synthetase domain"/>
    <property type="match status" value="1"/>
</dbReference>
<feature type="domain" description="GS catalytic" evidence="10">
    <location>
        <begin position="385"/>
        <end position="705"/>
    </location>
</feature>
<dbReference type="FunCoup" id="A0A3B1J863">
    <property type="interactions" value="33"/>
</dbReference>
<proteinExistence type="inferred from homology"/>
<reference evidence="11" key="4">
    <citation type="submission" date="2025-09" db="UniProtKB">
        <authorList>
            <consortium name="Ensembl"/>
        </authorList>
    </citation>
    <scope>IDENTIFICATION</scope>
</reference>
<evidence type="ECO:0000313" key="12">
    <source>
        <dbReference type="Proteomes" id="UP000018467"/>
    </source>
</evidence>
<dbReference type="STRING" id="7994.ENSAMXP00000038055"/>
<dbReference type="GO" id="GO:0016020">
    <property type="term" value="C:membrane"/>
    <property type="evidence" value="ECO:0007669"/>
    <property type="project" value="TreeGrafter"/>
</dbReference>
<accession>A0A3B1J863</accession>
<dbReference type="AlphaFoldDB" id="A0A3B1J863"/>
<reference evidence="11" key="3">
    <citation type="submission" date="2025-08" db="UniProtKB">
        <authorList>
            <consortium name="Ensembl"/>
        </authorList>
    </citation>
    <scope>IDENTIFICATION</scope>
</reference>
<sequence length="705" mass="77871">MQKSDGPKEKEMASTDSDQVDGGNMSHSSKKGVKVSGKHVASSDWDRRGTPVPIVQTNFYTPSPAENPTVISIGPHCQPTVTSEPQNQDFTSNDDWGGEDLRGHPPFTEQGVSRQTVEELKNILRESSMLRDDGRPVSPHSHTPGQRVDCRPDDIPSKSFTTFKPILAGSRRASRPRDGASSGWDSSGSSRTDGHTSRTTGYRTPSSDRAHSSDTWSSQTGECASTVPLLMEKSERFWCPSYLFLMMFIFMRSTDNRDSSHTESHGSQNFLYELDLIKQQISRENVGFVRFEATDLHGVSRSKMVPARYFHEKAVYGVPMPRSYLELTLSPKDNEVDHPSAANFSSDVLLVPDLSTFRVLPWSEQTARVICDPCTVTGVPLRTSPRLIAKLMLGQLQSMGFSLHSSFTYECCILGAPERLGPKVVFFPATTLLSNHDLPFLQQLVRAMYHMGADVDNFASASGPGQMEICFKPKFGIEAADSAFTFRTGIKEMARKHNYIVTFLTDETLNNLGQLSHSLWDANGRKSLFHSSTGELSDIGKKWLGGLLHHSPALSCLLAPGIGCRSQLSKGRDSKHPLYATCGCNDNSCSFNVKIHGGREMHIDNRLGSAMANPYIVLAATIAAGLDGIKRNLSIEQGLNRAPNQQKQVVIPVKLEDALEALAEDAVIRGSLGEPFIQYFIAMKRLEIETQELDTDRNKGLEYFI</sequence>
<dbReference type="InterPro" id="IPR036651">
    <property type="entry name" value="Gln_synt_N_sf"/>
</dbReference>
<feature type="compositionally biased region" description="Low complexity" evidence="8">
    <location>
        <begin position="179"/>
        <end position="191"/>
    </location>
</feature>
<evidence type="ECO:0000313" key="11">
    <source>
        <dbReference type="Ensembl" id="ENSAMXP00000038055.1"/>
    </source>
</evidence>
<feature type="compositionally biased region" description="Polar residues" evidence="8">
    <location>
        <begin position="55"/>
        <end position="67"/>
    </location>
</feature>
<protein>
    <recommendedName>
        <fullName evidence="4">Lengsin</fullName>
    </recommendedName>
    <alternativeName>
        <fullName evidence="5">Glutamate-ammonia ligase domain-containing protein 1</fullName>
    </alternativeName>
</protein>
<comment type="function">
    <text evidence="2">May act as a component of the cytoskeleton or as a chaperone for the reorganization of intermediate filament proteins during terminal differentiation in the lens. Does not seem to have enzymatic activity.</text>
</comment>
<evidence type="ECO:0000256" key="5">
    <source>
        <dbReference type="ARBA" id="ARBA00042675"/>
    </source>
</evidence>
<dbReference type="PROSITE" id="PS51986">
    <property type="entry name" value="GS_BETA_GRASP"/>
    <property type="match status" value="1"/>
</dbReference>
<evidence type="ECO:0000256" key="8">
    <source>
        <dbReference type="SAM" id="MobiDB-lite"/>
    </source>
</evidence>
<reference evidence="12" key="2">
    <citation type="journal article" date="2014" name="Nat. Commun.">
        <title>The cavefish genome reveals candidate genes for eye loss.</title>
        <authorList>
            <person name="McGaugh S.E."/>
            <person name="Gross J.B."/>
            <person name="Aken B."/>
            <person name="Blin M."/>
            <person name="Borowsky R."/>
            <person name="Chalopin D."/>
            <person name="Hinaux H."/>
            <person name="Jeffery W.R."/>
            <person name="Keene A."/>
            <person name="Ma L."/>
            <person name="Minx P."/>
            <person name="Murphy D."/>
            <person name="O'Quin K.E."/>
            <person name="Retaux S."/>
            <person name="Rohner N."/>
            <person name="Searle S.M."/>
            <person name="Stahl B.A."/>
            <person name="Tabin C."/>
            <person name="Volff J.N."/>
            <person name="Yoshizawa M."/>
            <person name="Warren W.C."/>
        </authorList>
    </citation>
    <scope>NUCLEOTIDE SEQUENCE [LARGE SCALE GENOMIC DNA]</scope>
    <source>
        <strain evidence="12">female</strain>
    </source>
</reference>
<dbReference type="Gene3D" id="3.30.590.10">
    <property type="entry name" value="Glutamine synthetase/guanido kinase, catalytic domain"/>
    <property type="match status" value="1"/>
</dbReference>
<dbReference type="GO" id="GO:0030154">
    <property type="term" value="P:cell differentiation"/>
    <property type="evidence" value="ECO:0007669"/>
    <property type="project" value="Ensembl"/>
</dbReference>
<keyword evidence="12" id="KW-1185">Reference proteome</keyword>
<evidence type="ECO:0000259" key="9">
    <source>
        <dbReference type="PROSITE" id="PS51986"/>
    </source>
</evidence>
<name>A0A3B1J863_ASTMX</name>
<dbReference type="GeneTree" id="ENSGT00390000013639"/>
<dbReference type="PROSITE" id="PS51987">
    <property type="entry name" value="GS_CATALYTIC"/>
    <property type="match status" value="1"/>
</dbReference>
<feature type="compositionally biased region" description="Polar residues" evidence="8">
    <location>
        <begin position="80"/>
        <end position="94"/>
    </location>
</feature>
<organism evidence="11 12">
    <name type="scientific">Astyanax mexicanus</name>
    <name type="common">Blind cave fish</name>
    <name type="synonym">Astyanax fasciatus mexicanus</name>
    <dbReference type="NCBI Taxonomy" id="7994"/>
    <lineage>
        <taxon>Eukaryota</taxon>
        <taxon>Metazoa</taxon>
        <taxon>Chordata</taxon>
        <taxon>Craniata</taxon>
        <taxon>Vertebrata</taxon>
        <taxon>Euteleostomi</taxon>
        <taxon>Actinopterygii</taxon>
        <taxon>Neopterygii</taxon>
        <taxon>Teleostei</taxon>
        <taxon>Ostariophysi</taxon>
        <taxon>Characiformes</taxon>
        <taxon>Characoidei</taxon>
        <taxon>Acestrorhamphidae</taxon>
        <taxon>Acestrorhamphinae</taxon>
        <taxon>Astyanax</taxon>
    </lineage>
</organism>
<dbReference type="Pfam" id="PF00120">
    <property type="entry name" value="Gln-synt_C"/>
    <property type="match status" value="1"/>
</dbReference>
<dbReference type="FunFam" id="3.10.20.70:FF:000007">
    <property type="entry name" value="LOW QUALITY PROTEIN: lengsin"/>
    <property type="match status" value="1"/>
</dbReference>
<feature type="domain" description="GS beta-grasp" evidence="9">
    <location>
        <begin position="284"/>
        <end position="378"/>
    </location>
</feature>
<evidence type="ECO:0000256" key="3">
    <source>
        <dbReference type="ARBA" id="ARBA00038790"/>
    </source>
</evidence>
<evidence type="ECO:0000256" key="6">
    <source>
        <dbReference type="PROSITE-ProRule" id="PRU01330"/>
    </source>
</evidence>
<dbReference type="Ensembl" id="ENSAMXT00000030044.1">
    <property type="protein sequence ID" value="ENSAMXP00000038055.1"/>
    <property type="gene ID" value="ENSAMXG00000002166.2"/>
</dbReference>
<dbReference type="PANTHER" id="PTHR43407:SF1">
    <property type="entry name" value="LENGSIN"/>
    <property type="match status" value="1"/>
</dbReference>
<reference evidence="12" key="1">
    <citation type="submission" date="2013-03" db="EMBL/GenBank/DDBJ databases">
        <authorList>
            <person name="Jeffery W."/>
            <person name="Warren W."/>
            <person name="Wilson R.K."/>
        </authorList>
    </citation>
    <scope>NUCLEOTIDE SEQUENCE</scope>
    <source>
        <strain evidence="12">female</strain>
    </source>
</reference>
<dbReference type="SUPFAM" id="SSF55931">
    <property type="entry name" value="Glutamine synthetase/guanido kinase"/>
    <property type="match status" value="1"/>
</dbReference>
<dbReference type="InterPro" id="IPR008147">
    <property type="entry name" value="Gln_synt_N"/>
</dbReference>
<feature type="region of interest" description="Disordered" evidence="8">
    <location>
        <begin position="1"/>
        <end position="67"/>
    </location>
</feature>
<dbReference type="Proteomes" id="UP000018467">
    <property type="component" value="Unassembled WGS sequence"/>
</dbReference>
<feature type="region of interest" description="Disordered" evidence="8">
    <location>
        <begin position="80"/>
        <end position="115"/>
    </location>
</feature>
<comment type="subunit">
    <text evidence="3">Dodecamer. Interacts with BFSP2 and VIM.</text>
</comment>
<comment type="similarity">
    <text evidence="1 6 7">Belongs to the glutamine synthetase family.</text>
</comment>
<dbReference type="PANTHER" id="PTHR43407">
    <property type="entry name" value="GLUTAMINE SYNTHETASE"/>
    <property type="match status" value="1"/>
</dbReference>
<evidence type="ECO:0000256" key="2">
    <source>
        <dbReference type="ARBA" id="ARBA00037583"/>
    </source>
</evidence>
<feature type="compositionally biased region" description="Basic and acidic residues" evidence="8">
    <location>
        <begin position="1"/>
        <end position="13"/>
    </location>
</feature>
<dbReference type="Gene3D" id="3.10.20.70">
    <property type="entry name" value="Glutamine synthetase, N-terminal domain"/>
    <property type="match status" value="1"/>
</dbReference>
<feature type="compositionally biased region" description="Basic residues" evidence="8">
    <location>
        <begin position="28"/>
        <end position="37"/>
    </location>
</feature>
<dbReference type="GO" id="GO:0005884">
    <property type="term" value="C:actin filament"/>
    <property type="evidence" value="ECO:0007669"/>
    <property type="project" value="Ensembl"/>
</dbReference>
<dbReference type="SUPFAM" id="SSF54368">
    <property type="entry name" value="Glutamine synthetase, N-terminal domain"/>
    <property type="match status" value="1"/>
</dbReference>
<dbReference type="InterPro" id="IPR008146">
    <property type="entry name" value="Gln_synth_cat_dom"/>
</dbReference>
<evidence type="ECO:0000256" key="4">
    <source>
        <dbReference type="ARBA" id="ARBA00039404"/>
    </source>
</evidence>